<dbReference type="InterPro" id="IPR036291">
    <property type="entry name" value="NAD(P)-bd_dom_sf"/>
</dbReference>
<accession>A0A9R0XBZ5</accession>
<sequence>MRNKLWHIVDVRDTADALLLLYEAPEAAGRHICAPHVITARDLLDLLKRMYPDYPHISKESISDMDHPAPMTTDKLLKLGWSCRSLEETIRDSVEFCQQAGFLDDVEGAEPCRFPSVYNKI</sequence>
<dbReference type="SUPFAM" id="SSF51735">
    <property type="entry name" value="NAD(P)-binding Rossmann-fold domains"/>
    <property type="match status" value="1"/>
</dbReference>
<name>A0A9R0XBZ5_TRITD</name>
<protein>
    <recommendedName>
        <fullName evidence="3">Cinnamoyl-CoA reductase</fullName>
    </recommendedName>
</protein>
<proteinExistence type="predicted"/>
<evidence type="ECO:0008006" key="3">
    <source>
        <dbReference type="Google" id="ProtNLM"/>
    </source>
</evidence>
<dbReference type="AlphaFoldDB" id="A0A9R0XBZ5"/>
<evidence type="ECO:0000313" key="1">
    <source>
        <dbReference type="EMBL" id="VAI33861.1"/>
    </source>
</evidence>
<dbReference type="Gene3D" id="3.40.50.720">
    <property type="entry name" value="NAD(P)-binding Rossmann-like Domain"/>
    <property type="match status" value="1"/>
</dbReference>
<keyword evidence="2" id="KW-1185">Reference proteome</keyword>
<evidence type="ECO:0000313" key="2">
    <source>
        <dbReference type="Proteomes" id="UP000324705"/>
    </source>
</evidence>
<gene>
    <name evidence="1" type="ORF">TRITD_5Bv1G152410</name>
</gene>
<dbReference type="EMBL" id="LT934120">
    <property type="protein sequence ID" value="VAI33861.1"/>
    <property type="molecule type" value="Genomic_DNA"/>
</dbReference>
<dbReference type="Gramene" id="TRITD5Bv1G152410.1">
    <property type="protein sequence ID" value="TRITD5Bv1G152410.1"/>
    <property type="gene ID" value="TRITD5Bv1G152410"/>
</dbReference>
<organism evidence="1 2">
    <name type="scientific">Triticum turgidum subsp. durum</name>
    <name type="common">Durum wheat</name>
    <name type="synonym">Triticum durum</name>
    <dbReference type="NCBI Taxonomy" id="4567"/>
    <lineage>
        <taxon>Eukaryota</taxon>
        <taxon>Viridiplantae</taxon>
        <taxon>Streptophyta</taxon>
        <taxon>Embryophyta</taxon>
        <taxon>Tracheophyta</taxon>
        <taxon>Spermatophyta</taxon>
        <taxon>Magnoliopsida</taxon>
        <taxon>Liliopsida</taxon>
        <taxon>Poales</taxon>
        <taxon>Poaceae</taxon>
        <taxon>BOP clade</taxon>
        <taxon>Pooideae</taxon>
        <taxon>Triticodae</taxon>
        <taxon>Triticeae</taxon>
        <taxon>Triticinae</taxon>
        <taxon>Triticum</taxon>
    </lineage>
</organism>
<reference evidence="1 2" key="1">
    <citation type="submission" date="2017-09" db="EMBL/GenBank/DDBJ databases">
        <authorList>
            <consortium name="International Durum Wheat Genome Sequencing Consortium (IDWGSC)"/>
            <person name="Milanesi L."/>
        </authorList>
    </citation>
    <scope>NUCLEOTIDE SEQUENCE [LARGE SCALE GENOMIC DNA]</scope>
    <source>
        <strain evidence="2">cv. Svevo</strain>
    </source>
</reference>
<dbReference type="Proteomes" id="UP000324705">
    <property type="component" value="Chromosome 5B"/>
</dbReference>
<dbReference type="OMA" id="PINTERM"/>